<dbReference type="AlphaFoldDB" id="A0A554LNT6"/>
<dbReference type="SUPFAM" id="SSF47323">
    <property type="entry name" value="Anticodon-binding domain of a subclass of class I aminoacyl-tRNA synthetases"/>
    <property type="match status" value="1"/>
</dbReference>
<feature type="domain" description="Aminoacyl-tRNA synthetase class Ia" evidence="7">
    <location>
        <begin position="3"/>
        <end position="219"/>
    </location>
</feature>
<evidence type="ECO:0000256" key="1">
    <source>
        <dbReference type="ARBA" id="ARBA00022598"/>
    </source>
</evidence>
<evidence type="ECO:0000259" key="8">
    <source>
        <dbReference type="Pfam" id="PF08264"/>
    </source>
</evidence>
<evidence type="ECO:0000313" key="9">
    <source>
        <dbReference type="EMBL" id="TSC94540.1"/>
    </source>
</evidence>
<name>A0A554LNT6_9BACT</name>
<dbReference type="PANTHER" id="PTHR42780:SF1">
    <property type="entry name" value="ISOLEUCINE--TRNA LIGASE, CYTOPLASMIC"/>
    <property type="match status" value="1"/>
</dbReference>
<dbReference type="InterPro" id="IPR013155">
    <property type="entry name" value="M/V/L/I-tRNA-synth_anticd-bd"/>
</dbReference>
<dbReference type="Pfam" id="PF00133">
    <property type="entry name" value="tRNA-synt_1"/>
    <property type="match status" value="1"/>
</dbReference>
<proteinExistence type="predicted"/>
<dbReference type="InterPro" id="IPR014729">
    <property type="entry name" value="Rossmann-like_a/b/a_fold"/>
</dbReference>
<dbReference type="CDD" id="cd07961">
    <property type="entry name" value="Anticodon_Ia_Ile_ABEc"/>
    <property type="match status" value="1"/>
</dbReference>
<dbReference type="InterPro" id="IPR023586">
    <property type="entry name" value="Ile-tRNA-ligase_type2"/>
</dbReference>
<evidence type="ECO:0000256" key="2">
    <source>
        <dbReference type="ARBA" id="ARBA00022741"/>
    </source>
</evidence>
<dbReference type="InterPro" id="IPR009080">
    <property type="entry name" value="tRNAsynth_Ia_anticodon-bd"/>
</dbReference>
<evidence type="ECO:0000259" key="7">
    <source>
        <dbReference type="Pfam" id="PF00133"/>
    </source>
</evidence>
<dbReference type="PANTHER" id="PTHR42780">
    <property type="entry name" value="SOLEUCYL-TRNA SYNTHETASE"/>
    <property type="match status" value="1"/>
</dbReference>
<feature type="non-terminal residue" evidence="9">
    <location>
        <position position="1"/>
    </location>
</feature>
<dbReference type="GO" id="GO:0004822">
    <property type="term" value="F:isoleucine-tRNA ligase activity"/>
    <property type="evidence" value="ECO:0007669"/>
    <property type="project" value="UniProtKB-EC"/>
</dbReference>
<sequence>SGARDWSISRQRYWASVIPIWVCDGEAKIKNQKSKINPSRSARAEAEITNQNEKICNHKVVVGSVKELEELSGQKINDLHKHTVDKIIFNCDKCGGIMKRIPDVLDTWFDSGSMPYAQMHYPFENKGKFENNFPAEYIAEGIDQTRSWFYYLHVLSTAVMAKPAFKNVIVNGIILAEDGKKMAKRLKNYPDPMEMLDKYGADVMRIYLSSSPVMLAENLNFSESDLSEYSTGMLRMLWNSYCFFMLYVNCEDLSVGNFRKEDIKNILDLWILSKIEKLNQDVESSLLKYNIPSATRLFKVFIGEMSNWYIRRSRKRFWKSEDKNDMISAQRTLHYLLVKLSILFAPFAPFISEKIYKNLTGKESVHLADFPVTNKELIDDEIENQMERARKIVEIGLAKRAKAKIKIRQPLSSLSYSGKKLSDDLEQIIADEINVKEVKNSDHSDEVFLDTNLTKDLIAEGSARDIIRAIQDLRKEAGLIVSDEIVVFYQTSGKIQNTIVKFSEFIKKETLAKSISKENLVDCQNSKLLEIQKEKIVIAIKKK</sequence>
<dbReference type="InterPro" id="IPR002300">
    <property type="entry name" value="aa-tRNA-synth_Ia"/>
</dbReference>
<evidence type="ECO:0000256" key="6">
    <source>
        <dbReference type="ARBA" id="ARBA00048359"/>
    </source>
</evidence>
<keyword evidence="3" id="KW-0067">ATP-binding</keyword>
<dbReference type="GO" id="GO:0006428">
    <property type="term" value="P:isoleucyl-tRNA aminoacylation"/>
    <property type="evidence" value="ECO:0007669"/>
    <property type="project" value="TreeGrafter"/>
</dbReference>
<protein>
    <submittedName>
        <fullName evidence="9">Isoleucyl-tRNA synthetase</fullName>
    </submittedName>
</protein>
<dbReference type="EMBL" id="VMGN01000010">
    <property type="protein sequence ID" value="TSC94540.1"/>
    <property type="molecule type" value="Genomic_DNA"/>
</dbReference>
<evidence type="ECO:0000313" key="10">
    <source>
        <dbReference type="Proteomes" id="UP000316495"/>
    </source>
</evidence>
<keyword evidence="4" id="KW-0648">Protein biosynthesis</keyword>
<feature type="domain" description="Methionyl/Valyl/Leucyl/Isoleucyl-tRNA synthetase anticodon-binding" evidence="8">
    <location>
        <begin position="268"/>
        <end position="412"/>
    </location>
</feature>
<dbReference type="InterPro" id="IPR033709">
    <property type="entry name" value="Anticodon_Ile_ABEc"/>
</dbReference>
<dbReference type="Gene3D" id="3.40.50.620">
    <property type="entry name" value="HUPs"/>
    <property type="match status" value="1"/>
</dbReference>
<dbReference type="Gene3D" id="1.10.730.10">
    <property type="entry name" value="Isoleucyl-tRNA Synthetase, Domain 1"/>
    <property type="match status" value="1"/>
</dbReference>
<keyword evidence="2" id="KW-0547">Nucleotide-binding</keyword>
<keyword evidence="5 9" id="KW-0030">Aminoacyl-tRNA synthetase</keyword>
<dbReference type="Pfam" id="PF08264">
    <property type="entry name" value="Anticodon_1"/>
    <property type="match status" value="1"/>
</dbReference>
<accession>A0A554LNT6</accession>
<gene>
    <name evidence="9" type="ORF">Athens101428_247</name>
</gene>
<evidence type="ECO:0000256" key="4">
    <source>
        <dbReference type="ARBA" id="ARBA00022917"/>
    </source>
</evidence>
<comment type="caution">
    <text evidence="9">The sequence shown here is derived from an EMBL/GenBank/DDBJ whole genome shotgun (WGS) entry which is preliminary data.</text>
</comment>
<keyword evidence="1" id="KW-0436">Ligase</keyword>
<dbReference type="GO" id="GO:0000049">
    <property type="term" value="F:tRNA binding"/>
    <property type="evidence" value="ECO:0007669"/>
    <property type="project" value="InterPro"/>
</dbReference>
<organism evidence="9 10">
    <name type="scientific">Candidatus Berkelbacteria bacterium Athens1014_28</name>
    <dbReference type="NCBI Taxonomy" id="2017145"/>
    <lineage>
        <taxon>Bacteria</taxon>
        <taxon>Candidatus Berkelbacteria</taxon>
    </lineage>
</organism>
<dbReference type="Proteomes" id="UP000316495">
    <property type="component" value="Unassembled WGS sequence"/>
</dbReference>
<dbReference type="Pfam" id="PF19302">
    <property type="entry name" value="DUF5915"/>
    <property type="match status" value="1"/>
</dbReference>
<dbReference type="SUPFAM" id="SSF52374">
    <property type="entry name" value="Nucleotidylyl transferase"/>
    <property type="match status" value="1"/>
</dbReference>
<dbReference type="GO" id="GO:0005524">
    <property type="term" value="F:ATP binding"/>
    <property type="evidence" value="ECO:0007669"/>
    <property type="project" value="UniProtKB-KW"/>
</dbReference>
<reference evidence="9 10" key="1">
    <citation type="submission" date="2017-07" db="EMBL/GenBank/DDBJ databases">
        <title>Mechanisms for carbon and nitrogen cycling indicate functional differentiation within the Candidate Phyla Radiation.</title>
        <authorList>
            <person name="Danczak R.E."/>
            <person name="Johnston M.D."/>
            <person name="Kenah C."/>
            <person name="Slattery M."/>
            <person name="Wrighton K.C."/>
            <person name="Wilkins M.J."/>
        </authorList>
    </citation>
    <scope>NUCLEOTIDE SEQUENCE [LARGE SCALE GENOMIC DNA]</scope>
    <source>
        <strain evidence="9">Athens1014_28</strain>
    </source>
</reference>
<evidence type="ECO:0000256" key="3">
    <source>
        <dbReference type="ARBA" id="ARBA00022840"/>
    </source>
</evidence>
<comment type="catalytic activity">
    <reaction evidence="6">
        <text>tRNA(Ile) + L-isoleucine + ATP = L-isoleucyl-tRNA(Ile) + AMP + diphosphate</text>
        <dbReference type="Rhea" id="RHEA:11060"/>
        <dbReference type="Rhea" id="RHEA-COMP:9666"/>
        <dbReference type="Rhea" id="RHEA-COMP:9695"/>
        <dbReference type="ChEBI" id="CHEBI:30616"/>
        <dbReference type="ChEBI" id="CHEBI:33019"/>
        <dbReference type="ChEBI" id="CHEBI:58045"/>
        <dbReference type="ChEBI" id="CHEBI:78442"/>
        <dbReference type="ChEBI" id="CHEBI:78528"/>
        <dbReference type="ChEBI" id="CHEBI:456215"/>
        <dbReference type="EC" id="6.1.1.5"/>
    </reaction>
</comment>
<evidence type="ECO:0000256" key="5">
    <source>
        <dbReference type="ARBA" id="ARBA00023146"/>
    </source>
</evidence>